<organism evidence="1 2">
    <name type="scientific">Eumeta variegata</name>
    <name type="common">Bagworm moth</name>
    <name type="synonym">Eumeta japonica</name>
    <dbReference type="NCBI Taxonomy" id="151549"/>
    <lineage>
        <taxon>Eukaryota</taxon>
        <taxon>Metazoa</taxon>
        <taxon>Ecdysozoa</taxon>
        <taxon>Arthropoda</taxon>
        <taxon>Hexapoda</taxon>
        <taxon>Insecta</taxon>
        <taxon>Pterygota</taxon>
        <taxon>Neoptera</taxon>
        <taxon>Endopterygota</taxon>
        <taxon>Lepidoptera</taxon>
        <taxon>Glossata</taxon>
        <taxon>Ditrysia</taxon>
        <taxon>Tineoidea</taxon>
        <taxon>Psychidae</taxon>
        <taxon>Oiketicinae</taxon>
        <taxon>Eumeta</taxon>
    </lineage>
</organism>
<comment type="caution">
    <text evidence="1">The sequence shown here is derived from an EMBL/GenBank/DDBJ whole genome shotgun (WGS) entry which is preliminary data.</text>
</comment>
<sequence>MNICENFNCLPVTNQKIQFRGQQQTDEQTDRRTDGVGSVIESRGHFFAATEPIPLRIKPIFFCYRVPRPHVNSPGAVGASVCLDGLLSKTCNDRINLIGGQNSSIRDGAINIAVKPLPTSHRLCSEFVDRDVKRS</sequence>
<dbReference type="AlphaFoldDB" id="A0A4C1YYD4"/>
<name>A0A4C1YYD4_EUMVA</name>
<protein>
    <submittedName>
        <fullName evidence="1">Uncharacterized protein</fullName>
    </submittedName>
</protein>
<evidence type="ECO:0000313" key="2">
    <source>
        <dbReference type="Proteomes" id="UP000299102"/>
    </source>
</evidence>
<evidence type="ECO:0000313" key="1">
    <source>
        <dbReference type="EMBL" id="GBP79953.1"/>
    </source>
</evidence>
<dbReference type="EMBL" id="BGZK01001439">
    <property type="protein sequence ID" value="GBP79953.1"/>
    <property type="molecule type" value="Genomic_DNA"/>
</dbReference>
<accession>A0A4C1YYD4</accession>
<keyword evidence="2" id="KW-1185">Reference proteome</keyword>
<reference evidence="1 2" key="1">
    <citation type="journal article" date="2019" name="Commun. Biol.">
        <title>The bagworm genome reveals a unique fibroin gene that provides high tensile strength.</title>
        <authorList>
            <person name="Kono N."/>
            <person name="Nakamura H."/>
            <person name="Ohtoshi R."/>
            <person name="Tomita M."/>
            <person name="Numata K."/>
            <person name="Arakawa K."/>
        </authorList>
    </citation>
    <scope>NUCLEOTIDE SEQUENCE [LARGE SCALE GENOMIC DNA]</scope>
</reference>
<dbReference type="Proteomes" id="UP000299102">
    <property type="component" value="Unassembled WGS sequence"/>
</dbReference>
<gene>
    <name evidence="1" type="ORF">EVAR_56545_1</name>
</gene>
<proteinExistence type="predicted"/>